<sequence length="478" mass="53205">MEGDEFESKTQAFLTWLTSMGVVLNPKVVLLDLRSTGQGRGVGALADIEEDEVLFTIPRSAVLNTTTALGLCDISTTPTILEMPSWLALTAIILAEGRRQESKWAPYLALLPRELDSLVFWSDEELKELQASTVVDKIGRATAEDMFTQHISPLKLDNGDVEMCHRVASIIMAYAFDIPEKASQDGPEGTEEGDDLVSDDGEDEKTTLSMIPLADMLNADATRNNARLCCDNEDLEMRSIKPIMKGDEIFNDYGQLPQSDLLRRYGYTTDNYALYDVAEISTHAILFLLSKKIQLHSAGTMQPLSPEQIERRVELARREGVYEDSYDICHPGPDCPSIPDELLGLLYLLLLDEANLVTIEMSYESLPSRFKLVTNLVGQVSAMVLESRMKDYSTTAEDDRAIWEAGNLSKRQAMAVQVRLGEKSVLARAVQETRTFIGSDKKMRLKQNCSNTGTKLQIGKGKRKVNEDAGGRKKGRFM</sequence>
<dbReference type="Pfam" id="PF09273">
    <property type="entry name" value="Rubis-subs-bind"/>
    <property type="match status" value="1"/>
</dbReference>
<evidence type="ECO:0000313" key="6">
    <source>
        <dbReference type="EMBL" id="CZT06137.1"/>
    </source>
</evidence>
<evidence type="ECO:0000259" key="5">
    <source>
        <dbReference type="PROSITE" id="PS50280"/>
    </source>
</evidence>
<dbReference type="FunFam" id="3.90.1410.10:FF:000007">
    <property type="entry name" value="Ribosomal lysine N-methyltransferase 4"/>
    <property type="match status" value="1"/>
</dbReference>
<dbReference type="Proteomes" id="UP000178129">
    <property type="component" value="Unassembled WGS sequence"/>
</dbReference>
<evidence type="ECO:0000256" key="2">
    <source>
        <dbReference type="ARBA" id="ARBA00022679"/>
    </source>
</evidence>
<dbReference type="GO" id="GO:0005634">
    <property type="term" value="C:nucleus"/>
    <property type="evidence" value="ECO:0007669"/>
    <property type="project" value="TreeGrafter"/>
</dbReference>
<keyword evidence="3" id="KW-0949">S-adenosyl-L-methionine</keyword>
<dbReference type="FunCoup" id="A0A1E1L6I0">
    <property type="interactions" value="279"/>
</dbReference>
<dbReference type="Gene3D" id="3.90.1410.10">
    <property type="entry name" value="set domain protein methyltransferase, domain 1"/>
    <property type="match status" value="1"/>
</dbReference>
<evidence type="ECO:0000256" key="3">
    <source>
        <dbReference type="ARBA" id="ARBA00022691"/>
    </source>
</evidence>
<feature type="compositionally biased region" description="Acidic residues" evidence="4">
    <location>
        <begin position="188"/>
        <end position="203"/>
    </location>
</feature>
<dbReference type="Gene3D" id="3.90.1420.10">
    <property type="entry name" value="Rubisco LSMT, substrate-binding domain"/>
    <property type="match status" value="1"/>
</dbReference>
<dbReference type="InterPro" id="IPR001214">
    <property type="entry name" value="SET_dom"/>
</dbReference>
<dbReference type="SUPFAM" id="SSF82199">
    <property type="entry name" value="SET domain"/>
    <property type="match status" value="1"/>
</dbReference>
<dbReference type="PANTHER" id="PTHR13271:SF34">
    <property type="entry name" value="N-LYSINE METHYLTRANSFERASE SETD6"/>
    <property type="match status" value="1"/>
</dbReference>
<organism evidence="6 7">
    <name type="scientific">Rhynchosporium graminicola</name>
    <dbReference type="NCBI Taxonomy" id="2792576"/>
    <lineage>
        <taxon>Eukaryota</taxon>
        <taxon>Fungi</taxon>
        <taxon>Dikarya</taxon>
        <taxon>Ascomycota</taxon>
        <taxon>Pezizomycotina</taxon>
        <taxon>Leotiomycetes</taxon>
        <taxon>Helotiales</taxon>
        <taxon>Ploettnerulaceae</taxon>
        <taxon>Rhynchosporium</taxon>
    </lineage>
</organism>
<dbReference type="InParanoid" id="A0A1E1L6I0"/>
<evidence type="ECO:0000256" key="1">
    <source>
        <dbReference type="ARBA" id="ARBA00022603"/>
    </source>
</evidence>
<name>A0A1E1L6I0_9HELO</name>
<dbReference type="InterPro" id="IPR050600">
    <property type="entry name" value="SETD3_SETD6_MTase"/>
</dbReference>
<dbReference type="EMBL" id="FJUW01000037">
    <property type="protein sequence ID" value="CZT06137.1"/>
    <property type="molecule type" value="Genomic_DNA"/>
</dbReference>
<dbReference type="PANTHER" id="PTHR13271">
    <property type="entry name" value="UNCHARACTERIZED PUTATIVE METHYLTRANSFERASE"/>
    <property type="match status" value="1"/>
</dbReference>
<dbReference type="GO" id="GO:0016279">
    <property type="term" value="F:protein-lysine N-methyltransferase activity"/>
    <property type="evidence" value="ECO:0007669"/>
    <property type="project" value="UniProtKB-ARBA"/>
</dbReference>
<comment type="caution">
    <text evidence="6">The sequence shown here is derived from an EMBL/GenBank/DDBJ whole genome shotgun (WGS) entry which is preliminary data.</text>
</comment>
<feature type="region of interest" description="Disordered" evidence="4">
    <location>
        <begin position="452"/>
        <end position="478"/>
    </location>
</feature>
<accession>A0A1E1L6I0</accession>
<dbReference type="Pfam" id="PF00856">
    <property type="entry name" value="SET"/>
    <property type="match status" value="1"/>
</dbReference>
<dbReference type="InterPro" id="IPR015353">
    <property type="entry name" value="Rubisco_LSMT_subst-bd"/>
</dbReference>
<dbReference type="PROSITE" id="PS50280">
    <property type="entry name" value="SET"/>
    <property type="match status" value="1"/>
</dbReference>
<keyword evidence="2" id="KW-0808">Transferase</keyword>
<evidence type="ECO:0000256" key="4">
    <source>
        <dbReference type="SAM" id="MobiDB-lite"/>
    </source>
</evidence>
<reference evidence="7" key="1">
    <citation type="submission" date="2016-03" db="EMBL/GenBank/DDBJ databases">
        <authorList>
            <person name="Ploux O."/>
        </authorList>
    </citation>
    <scope>NUCLEOTIDE SEQUENCE [LARGE SCALE GENOMIC DNA]</scope>
    <source>
        <strain evidence="7">UK7</strain>
    </source>
</reference>
<keyword evidence="1" id="KW-0489">Methyltransferase</keyword>
<keyword evidence="7" id="KW-1185">Reference proteome</keyword>
<dbReference type="InterPro" id="IPR036464">
    <property type="entry name" value="Rubisco_LSMT_subst-bd_sf"/>
</dbReference>
<proteinExistence type="predicted"/>
<gene>
    <name evidence="6" type="ORF">RCO7_05112</name>
</gene>
<evidence type="ECO:0000313" key="7">
    <source>
        <dbReference type="Proteomes" id="UP000178129"/>
    </source>
</evidence>
<dbReference type="InterPro" id="IPR046341">
    <property type="entry name" value="SET_dom_sf"/>
</dbReference>
<dbReference type="GO" id="GO:0032259">
    <property type="term" value="P:methylation"/>
    <property type="evidence" value="ECO:0007669"/>
    <property type="project" value="UniProtKB-KW"/>
</dbReference>
<feature type="region of interest" description="Disordered" evidence="4">
    <location>
        <begin position="181"/>
        <end position="204"/>
    </location>
</feature>
<dbReference type="SUPFAM" id="SSF81822">
    <property type="entry name" value="RuBisCo LSMT C-terminal, substrate-binding domain"/>
    <property type="match status" value="1"/>
</dbReference>
<feature type="domain" description="SET" evidence="5">
    <location>
        <begin position="26"/>
        <end position="254"/>
    </location>
</feature>
<dbReference type="STRING" id="914237.A0A1E1L6I0"/>
<protein>
    <submittedName>
        <fullName evidence="6">Related to RMS1-regulatory protein</fullName>
    </submittedName>
</protein>
<dbReference type="AlphaFoldDB" id="A0A1E1L6I0"/>